<dbReference type="RefSeq" id="WP_085545083.1">
    <property type="nucleotide sequence ID" value="NZ_FXBB01000025.1"/>
</dbReference>
<comment type="similarity">
    <text evidence="2">Belongs to the CobH/CbiC family.</text>
</comment>
<accession>A0A1X7KDB7</accession>
<evidence type="ECO:0000313" key="7">
    <source>
        <dbReference type="Proteomes" id="UP000193355"/>
    </source>
</evidence>
<evidence type="ECO:0000313" key="6">
    <source>
        <dbReference type="EMBL" id="SMG38870.1"/>
    </source>
</evidence>
<dbReference type="EMBL" id="FXBB01000025">
    <property type="protein sequence ID" value="SMG38870.1"/>
    <property type="molecule type" value="Genomic_DNA"/>
</dbReference>
<dbReference type="UniPathway" id="UPA00148"/>
<feature type="domain" description="Cobalamin biosynthesis precorrin-8X methylmutase CobH/CbiC" evidence="5">
    <location>
        <begin position="10"/>
        <end position="205"/>
    </location>
</feature>
<dbReference type="PANTHER" id="PTHR43588:SF1">
    <property type="entry name" value="COBALT-PRECORRIN-8 METHYLMUTASE"/>
    <property type="match status" value="1"/>
</dbReference>
<keyword evidence="4" id="KW-0413">Isomerase</keyword>
<keyword evidence="3" id="KW-0169">Cobalamin biosynthesis</keyword>
<dbReference type="InterPro" id="IPR036588">
    <property type="entry name" value="CobH/CbiC_sf"/>
</dbReference>
<dbReference type="SUPFAM" id="SSF63965">
    <property type="entry name" value="Precorrin-8X methylmutase CbiC/CobH"/>
    <property type="match status" value="1"/>
</dbReference>
<dbReference type="GO" id="GO:0009236">
    <property type="term" value="P:cobalamin biosynthetic process"/>
    <property type="evidence" value="ECO:0007669"/>
    <property type="project" value="UniProtKB-UniPathway"/>
</dbReference>
<dbReference type="STRING" id="561720.SAMN06275492_12522"/>
<sequence>MYKRFMAPSDIEAKSFRILQEKMGRFQGTEEELAIVTRVAHATADVDFGKSLYIHPKAIESAIAALKAGKPVITDVEMVRAGIRKEGLSRLGGEVLTFLNDPDVAEMAKATENATRSQMAMRKAVAHMDGAIVAIGNAPTALFEVIDRIKSKDVRPAVVIGMPIGFVGAAESHQELMDLDYPSITAPGPKGGSPVAAATVNALIKLALGE</sequence>
<gene>
    <name evidence="6" type="ORF">SAMN06275492_12522</name>
</gene>
<dbReference type="OrthoDB" id="9780708at2"/>
<name>A0A1X7KDB7_9BACT</name>
<evidence type="ECO:0000259" key="5">
    <source>
        <dbReference type="Pfam" id="PF02570"/>
    </source>
</evidence>
<dbReference type="PANTHER" id="PTHR43588">
    <property type="entry name" value="COBALT-PRECORRIN-8 METHYLMUTASE"/>
    <property type="match status" value="1"/>
</dbReference>
<keyword evidence="7" id="KW-1185">Reference proteome</keyword>
<dbReference type="InterPro" id="IPR003722">
    <property type="entry name" value="Cbl_synth_CobH/CbiC"/>
</dbReference>
<evidence type="ECO:0000256" key="4">
    <source>
        <dbReference type="ARBA" id="ARBA00023235"/>
    </source>
</evidence>
<reference evidence="7" key="1">
    <citation type="submission" date="2017-04" db="EMBL/GenBank/DDBJ databases">
        <authorList>
            <person name="Varghese N."/>
            <person name="Submissions S."/>
        </authorList>
    </citation>
    <scope>NUCLEOTIDE SEQUENCE [LARGE SCALE GENOMIC DNA]</scope>
    <source>
        <strain evidence="7">USBA 82</strain>
    </source>
</reference>
<protein>
    <submittedName>
        <fullName evidence="6">Precorrin-8X methylmutase</fullName>
    </submittedName>
</protein>
<dbReference type="Pfam" id="PF02570">
    <property type="entry name" value="CbiC"/>
    <property type="match status" value="1"/>
</dbReference>
<proteinExistence type="inferred from homology"/>
<dbReference type="Proteomes" id="UP000193355">
    <property type="component" value="Unassembled WGS sequence"/>
</dbReference>
<evidence type="ECO:0000256" key="1">
    <source>
        <dbReference type="ARBA" id="ARBA00004953"/>
    </source>
</evidence>
<dbReference type="GO" id="GO:0016993">
    <property type="term" value="F:precorrin-8X methylmutase activity"/>
    <property type="evidence" value="ECO:0007669"/>
    <property type="project" value="InterPro"/>
</dbReference>
<comment type="pathway">
    <text evidence="1">Cofactor biosynthesis; adenosylcobalamin biosynthesis.</text>
</comment>
<evidence type="ECO:0000256" key="3">
    <source>
        <dbReference type="ARBA" id="ARBA00022573"/>
    </source>
</evidence>
<dbReference type="Gene3D" id="3.40.50.10230">
    <property type="entry name" value="Cobalamin biosynthesis CobH/CbiC, precorrin-8X methylmutase"/>
    <property type="match status" value="1"/>
</dbReference>
<organism evidence="6 7">
    <name type="scientific">Dethiosulfovibrio salsuginis</name>
    <dbReference type="NCBI Taxonomy" id="561720"/>
    <lineage>
        <taxon>Bacteria</taxon>
        <taxon>Thermotogati</taxon>
        <taxon>Synergistota</taxon>
        <taxon>Synergistia</taxon>
        <taxon>Synergistales</taxon>
        <taxon>Dethiosulfovibrionaceae</taxon>
        <taxon>Dethiosulfovibrio</taxon>
    </lineage>
</organism>
<evidence type="ECO:0000256" key="2">
    <source>
        <dbReference type="ARBA" id="ARBA00009774"/>
    </source>
</evidence>
<dbReference type="AlphaFoldDB" id="A0A1X7KDB7"/>